<dbReference type="EMBL" id="CP004353">
    <property type="protein sequence ID" value="AHI22692.1"/>
    <property type="molecule type" value="Genomic_DNA"/>
</dbReference>
<feature type="domain" description="Integrase catalytic" evidence="1">
    <location>
        <begin position="14"/>
        <end position="58"/>
    </location>
</feature>
<evidence type="ECO:0000313" key="2">
    <source>
        <dbReference type="EMBL" id="AHI22692.1"/>
    </source>
</evidence>
<dbReference type="Proteomes" id="UP000019222">
    <property type="component" value="Chromosome"/>
</dbReference>
<name>W5Y0E2_9CORY</name>
<dbReference type="KEGG" id="cvt:B843_06535"/>
<gene>
    <name evidence="2" type="ORF">B843_06535</name>
</gene>
<reference evidence="2 3" key="1">
    <citation type="submission" date="2013-02" db="EMBL/GenBank/DDBJ databases">
        <title>The complete genome sequence of Corynebacterium vitaeruminis DSM 20294.</title>
        <authorList>
            <person name="Ruckert C."/>
            <person name="Albersmeier A."/>
            <person name="Kalinowski J."/>
        </authorList>
    </citation>
    <scope>NUCLEOTIDE SEQUENCE [LARGE SCALE GENOMIC DNA]</scope>
    <source>
        <strain evidence="3">ATCC 10234</strain>
    </source>
</reference>
<sequence length="78" mass="9040">MSRKATSGDNAVAEGFFGMLKRDLFPTARACENYTIAELIRKIDQYIDWYNNRRVKAGLGYKTIKQNREEYSRQTQAA</sequence>
<dbReference type="Pfam" id="PF13333">
    <property type="entry name" value="rve_2"/>
    <property type="match status" value="1"/>
</dbReference>
<protein>
    <submittedName>
        <fullName evidence="2">Integrase catalytic subunit</fullName>
    </submittedName>
</protein>
<organism evidence="2 3">
    <name type="scientific">Corynebacterium vitaeruminis DSM 20294</name>
    <dbReference type="NCBI Taxonomy" id="1224164"/>
    <lineage>
        <taxon>Bacteria</taxon>
        <taxon>Bacillati</taxon>
        <taxon>Actinomycetota</taxon>
        <taxon>Actinomycetes</taxon>
        <taxon>Mycobacteriales</taxon>
        <taxon>Corynebacteriaceae</taxon>
        <taxon>Corynebacterium</taxon>
    </lineage>
</organism>
<keyword evidence="3" id="KW-1185">Reference proteome</keyword>
<dbReference type="InterPro" id="IPR012337">
    <property type="entry name" value="RNaseH-like_sf"/>
</dbReference>
<evidence type="ECO:0000259" key="1">
    <source>
        <dbReference type="Pfam" id="PF13333"/>
    </source>
</evidence>
<dbReference type="eggNOG" id="COG2801">
    <property type="taxonomic scope" value="Bacteria"/>
</dbReference>
<dbReference type="InterPro" id="IPR001584">
    <property type="entry name" value="Integrase_cat-core"/>
</dbReference>
<dbReference type="AlphaFoldDB" id="W5Y0E2"/>
<evidence type="ECO:0000313" key="3">
    <source>
        <dbReference type="Proteomes" id="UP000019222"/>
    </source>
</evidence>
<dbReference type="GO" id="GO:0015074">
    <property type="term" value="P:DNA integration"/>
    <property type="evidence" value="ECO:0007669"/>
    <property type="project" value="InterPro"/>
</dbReference>
<dbReference type="PATRIC" id="fig|1224164.3.peg.1310"/>
<proteinExistence type="predicted"/>
<accession>W5Y0E2</accession>
<dbReference type="HOGENOM" id="CLU_027402_41_9_11"/>
<dbReference type="SUPFAM" id="SSF53098">
    <property type="entry name" value="Ribonuclease H-like"/>
    <property type="match status" value="1"/>
</dbReference>